<evidence type="ECO:0000313" key="6">
    <source>
        <dbReference type="Proteomes" id="UP000237819"/>
    </source>
</evidence>
<comment type="caution">
    <text evidence="5">The sequence shown here is derived from an EMBL/GenBank/DDBJ whole genome shotgun (WGS) entry which is preliminary data.</text>
</comment>
<keyword evidence="1" id="KW-0175">Coiled coil</keyword>
<dbReference type="InterPro" id="IPR002048">
    <property type="entry name" value="EF_hand_dom"/>
</dbReference>
<evidence type="ECO:0000259" key="4">
    <source>
        <dbReference type="PROSITE" id="PS50222"/>
    </source>
</evidence>
<sequence>MKTFQLFCAALLLICFGSNLCFAQVGELSGEAVRTYLEEFKKADADQSGLLEKEELATYLESFPDALSQLLSKIPDDSEGVSRDQLLQAATHFKRMKGYDPRTEPNQRQAFDRWDSNGDGKLSADEVKIVLPAELREPLIPKLVTNGSVSFADYLQGFGQFVRAGEVRRTVLSMSPAEELAPADVPSPESLKKKIAAFLTVADAKKKNAQPMEVAEVVEETETEVAEAEENPHAEYFNQLDQDGNGVIEGDEFVNGPSAFRREFGRAGKLTLDDFNQYMERIRTEAARRKASNQVENRYRDYVFQVASGKQTAANARAKVREEVAEEEVAEEEVAEEEVAEEEVAEEEVAQISVESSGTKKDSLHAVTVEVVLLRRKTEKLPQQVLSEEVLAVVGKAGPSLSARLLPWLADEKNADIRLIDYAQVTAVGDSEGMVQRGSREPFISARDSRGGRSYELNNVGTIVSVKAIPTDGAKVSLLVSFEKSYVESAPVDEEEESTEEATEQAASAQPLNDRGRAALGRGGFFDGRGFVPGGSNLAVTPPSIVTMTINSAVTVTPGQPVVLSESGQWQGDQFDETLILVELKP</sequence>
<dbReference type="Proteomes" id="UP000237819">
    <property type="component" value="Unassembled WGS sequence"/>
</dbReference>
<dbReference type="AlphaFoldDB" id="A0A2S8GCR0"/>
<dbReference type="RefSeq" id="WP_105338818.1">
    <property type="nucleotide sequence ID" value="NZ_PUHZ01000025.1"/>
</dbReference>
<keyword evidence="3" id="KW-0732">Signal</keyword>
<reference evidence="5 6" key="1">
    <citation type="submission" date="2018-02" db="EMBL/GenBank/DDBJ databases">
        <title>Comparative genomes isolates from brazilian mangrove.</title>
        <authorList>
            <person name="Araujo J.E."/>
            <person name="Taketani R.G."/>
            <person name="Silva M.C.P."/>
            <person name="Loureco M.V."/>
            <person name="Andreote F.D."/>
        </authorList>
    </citation>
    <scope>NUCLEOTIDE SEQUENCE [LARGE SCALE GENOMIC DNA]</scope>
    <source>
        <strain evidence="5 6">Nap-Phe MGV</strain>
    </source>
</reference>
<proteinExistence type="predicted"/>
<dbReference type="InterPro" id="IPR011992">
    <property type="entry name" value="EF-hand-dom_pair"/>
</dbReference>
<dbReference type="PROSITE" id="PS00018">
    <property type="entry name" value="EF_HAND_1"/>
    <property type="match status" value="3"/>
</dbReference>
<protein>
    <recommendedName>
        <fullName evidence="4">EF-hand domain-containing protein</fullName>
    </recommendedName>
</protein>
<feature type="domain" description="EF-hand" evidence="4">
    <location>
        <begin position="102"/>
        <end position="137"/>
    </location>
</feature>
<accession>A0A2S8GCR0</accession>
<evidence type="ECO:0000256" key="3">
    <source>
        <dbReference type="SAM" id="SignalP"/>
    </source>
</evidence>
<dbReference type="InterPro" id="IPR018247">
    <property type="entry name" value="EF_Hand_1_Ca_BS"/>
</dbReference>
<feature type="signal peptide" evidence="3">
    <location>
        <begin position="1"/>
        <end position="23"/>
    </location>
</feature>
<evidence type="ECO:0000256" key="1">
    <source>
        <dbReference type="SAM" id="Coils"/>
    </source>
</evidence>
<feature type="domain" description="EF-hand" evidence="4">
    <location>
        <begin position="228"/>
        <end position="263"/>
    </location>
</feature>
<dbReference type="Pfam" id="PF13202">
    <property type="entry name" value="EF-hand_5"/>
    <property type="match status" value="3"/>
</dbReference>
<feature type="domain" description="EF-hand" evidence="4">
    <location>
        <begin position="31"/>
        <end position="66"/>
    </location>
</feature>
<evidence type="ECO:0000313" key="5">
    <source>
        <dbReference type="EMBL" id="PQO42237.1"/>
    </source>
</evidence>
<dbReference type="GO" id="GO:0005509">
    <property type="term" value="F:calcium ion binding"/>
    <property type="evidence" value="ECO:0007669"/>
    <property type="project" value="InterPro"/>
</dbReference>
<evidence type="ECO:0000256" key="2">
    <source>
        <dbReference type="SAM" id="MobiDB-lite"/>
    </source>
</evidence>
<gene>
    <name evidence="5" type="ORF">C5Y93_28230</name>
</gene>
<feature type="coiled-coil region" evidence="1">
    <location>
        <begin position="313"/>
        <end position="350"/>
    </location>
</feature>
<dbReference type="EMBL" id="PUHZ01000025">
    <property type="protein sequence ID" value="PQO42237.1"/>
    <property type="molecule type" value="Genomic_DNA"/>
</dbReference>
<dbReference type="PROSITE" id="PS50222">
    <property type="entry name" value="EF_HAND_2"/>
    <property type="match status" value="3"/>
</dbReference>
<dbReference type="OrthoDB" id="291914at2"/>
<organism evidence="5 6">
    <name type="scientific">Blastopirellula marina</name>
    <dbReference type="NCBI Taxonomy" id="124"/>
    <lineage>
        <taxon>Bacteria</taxon>
        <taxon>Pseudomonadati</taxon>
        <taxon>Planctomycetota</taxon>
        <taxon>Planctomycetia</taxon>
        <taxon>Pirellulales</taxon>
        <taxon>Pirellulaceae</taxon>
        <taxon>Blastopirellula</taxon>
    </lineage>
</organism>
<dbReference type="SUPFAM" id="SSF47473">
    <property type="entry name" value="EF-hand"/>
    <property type="match status" value="1"/>
</dbReference>
<dbReference type="Gene3D" id="1.10.238.10">
    <property type="entry name" value="EF-hand"/>
    <property type="match status" value="1"/>
</dbReference>
<dbReference type="SMART" id="SM00054">
    <property type="entry name" value="EFh"/>
    <property type="match status" value="3"/>
</dbReference>
<name>A0A2S8GCR0_9BACT</name>
<feature type="chain" id="PRO_5015537156" description="EF-hand domain-containing protein" evidence="3">
    <location>
        <begin position="24"/>
        <end position="586"/>
    </location>
</feature>
<feature type="region of interest" description="Disordered" evidence="2">
    <location>
        <begin position="98"/>
        <end position="117"/>
    </location>
</feature>